<dbReference type="PROSITE" id="PS51384">
    <property type="entry name" value="FAD_FR"/>
    <property type="match status" value="1"/>
</dbReference>
<dbReference type="Pfam" id="PF00175">
    <property type="entry name" value="NAD_binding_1"/>
    <property type="match status" value="1"/>
</dbReference>
<dbReference type="PRINTS" id="PR00410">
    <property type="entry name" value="PHEHYDRXLASE"/>
</dbReference>
<dbReference type="Gene3D" id="2.40.30.10">
    <property type="entry name" value="Translation factors"/>
    <property type="match status" value="1"/>
</dbReference>
<organism evidence="2 3">
    <name type="scientific">Ruegeria haliotis</name>
    <dbReference type="NCBI Taxonomy" id="2747601"/>
    <lineage>
        <taxon>Bacteria</taxon>
        <taxon>Pseudomonadati</taxon>
        <taxon>Pseudomonadota</taxon>
        <taxon>Alphaproteobacteria</taxon>
        <taxon>Rhodobacterales</taxon>
        <taxon>Roseobacteraceae</taxon>
        <taxon>Ruegeria</taxon>
    </lineage>
</organism>
<dbReference type="InterPro" id="IPR001433">
    <property type="entry name" value="OxRdtase_FAD/NAD-bd"/>
</dbReference>
<dbReference type="Gene3D" id="3.40.50.80">
    <property type="entry name" value="Nucleotide-binding domain of ferredoxin-NADP reductase (FNR) module"/>
    <property type="match status" value="1"/>
</dbReference>
<evidence type="ECO:0000259" key="1">
    <source>
        <dbReference type="PROSITE" id="PS51384"/>
    </source>
</evidence>
<dbReference type="SUPFAM" id="SSF50475">
    <property type="entry name" value="FMN-binding split barrel"/>
    <property type="match status" value="1"/>
</dbReference>
<dbReference type="Proteomes" id="UP000630805">
    <property type="component" value="Unassembled WGS sequence"/>
</dbReference>
<evidence type="ECO:0000313" key="3">
    <source>
        <dbReference type="Proteomes" id="UP000630805"/>
    </source>
</evidence>
<dbReference type="RefSeq" id="WP_176867321.1">
    <property type="nucleotide sequence ID" value="NZ_JABXWT010000021.1"/>
</dbReference>
<dbReference type="InterPro" id="IPR017938">
    <property type="entry name" value="Riboflavin_synthase-like_b-brl"/>
</dbReference>
<dbReference type="InterPro" id="IPR017927">
    <property type="entry name" value="FAD-bd_FR_type"/>
</dbReference>
<dbReference type="InterPro" id="IPR012349">
    <property type="entry name" value="Split_barrel_FMN-bd"/>
</dbReference>
<dbReference type="InterPro" id="IPR039261">
    <property type="entry name" value="FNR_nucleotide-bd"/>
</dbReference>
<comment type="caution">
    <text evidence="2">The sequence shown here is derived from an EMBL/GenBank/DDBJ whole genome shotgun (WGS) entry which is preliminary data.</text>
</comment>
<feature type="domain" description="FAD-binding FR-type" evidence="1">
    <location>
        <begin position="302"/>
        <end position="408"/>
    </location>
</feature>
<accession>A0ABX2PVR8</accession>
<keyword evidence="3" id="KW-1185">Reference proteome</keyword>
<sequence>MLQDTADTPFHAGELEAQSRAGVGDVAQWAGGFIRDYLPAQHRDFHTSLPFLVLSGADANGLTWVTLVDGSGDFIGSPDARTLTLDTFIDDQDPLAAAFNAGTDVGAVGIELASRRRNRFSGYFRKTDTGYAIDIRQTFGNCPQYIHERTWFSVARNTPAQALSGTELTASQIALIQSADTMFIGSGHQTGEDMPSRGYDASHRGGAPGFVHVSDASHLHIPDYAGNNFFNTIGNLITDPHVGLVFIDFETGSLLHISGRATLDWQPTHTHDPDAGRMINVEIDAVIERPGVMAIRWAKQDHLSRRFKVARRVKEAQDITSFYLVPVDGKPAKPFKAGQHLPIEVQIPGQIGTSKRSYSLSGAPDATHGYRLSIKREDKGIVSRYFHDKIGEGAILEASNPSGDFVVPCSECPLVLVSVGVGLTPMVSMLHATLSDEKARPVWFVHGARNGAEHALRDEVAKLVSQHPSVQQRIFYSRPEAKDLKGKHYDKDGRVTARALLALDAGAEARYMLCGPARFLSDIRKDLEKTGIPPENIHVEAFGPASNG</sequence>
<evidence type="ECO:0000313" key="2">
    <source>
        <dbReference type="EMBL" id="NVO58283.1"/>
    </source>
</evidence>
<dbReference type="PANTHER" id="PTHR42815">
    <property type="entry name" value="FAD-BINDING, PUTATIVE (AFU_ORTHOLOGUE AFUA_6G07600)-RELATED"/>
    <property type="match status" value="1"/>
</dbReference>
<reference evidence="2 3" key="1">
    <citation type="submission" date="2020-06" db="EMBL/GenBank/DDBJ databases">
        <authorList>
            <person name="Cao W.R."/>
        </authorList>
    </citation>
    <scope>NUCLEOTIDE SEQUENCE [LARGE SCALE GENOMIC DNA]</scope>
    <source>
        <strain evidence="2 3">B1Z28</strain>
    </source>
</reference>
<dbReference type="SUPFAM" id="SSF63380">
    <property type="entry name" value="Riboflavin synthase domain-like"/>
    <property type="match status" value="1"/>
</dbReference>
<dbReference type="PANTHER" id="PTHR42815:SF2">
    <property type="entry name" value="FAD-BINDING, PUTATIVE (AFU_ORTHOLOGUE AFUA_6G07600)-RELATED"/>
    <property type="match status" value="1"/>
</dbReference>
<dbReference type="CDD" id="cd06184">
    <property type="entry name" value="flavohem_like_fad_nad_binding"/>
    <property type="match status" value="1"/>
</dbReference>
<gene>
    <name evidence="2" type="ORF">HW561_21085</name>
</gene>
<dbReference type="EMBL" id="JABXWT010000021">
    <property type="protein sequence ID" value="NVO58283.1"/>
    <property type="molecule type" value="Genomic_DNA"/>
</dbReference>
<name>A0ABX2PVR8_9RHOB</name>
<dbReference type="Pfam" id="PF00970">
    <property type="entry name" value="FAD_binding_6"/>
    <property type="match status" value="1"/>
</dbReference>
<dbReference type="InterPro" id="IPR008333">
    <property type="entry name" value="Cbr1-like_FAD-bd_dom"/>
</dbReference>
<dbReference type="SUPFAM" id="SSF52343">
    <property type="entry name" value="Ferredoxin reductase-like, C-terminal NADP-linked domain"/>
    <property type="match status" value="1"/>
</dbReference>
<proteinExistence type="predicted"/>
<protein>
    <submittedName>
        <fullName evidence="2">Pyridoxamine 5'-phosphate oxidase family protein</fullName>
    </submittedName>
</protein>
<dbReference type="Gene3D" id="2.30.110.10">
    <property type="entry name" value="Electron Transport, Fmn-binding Protein, Chain A"/>
    <property type="match status" value="1"/>
</dbReference>